<evidence type="ECO:0000256" key="1">
    <source>
        <dbReference type="ARBA" id="ARBA00004100"/>
    </source>
</evidence>
<dbReference type="EMBL" id="CALNXI010000456">
    <property type="protein sequence ID" value="CAH3027493.1"/>
    <property type="molecule type" value="Genomic_DNA"/>
</dbReference>
<keyword evidence="8" id="KW-0297">G-protein coupled receptor</keyword>
<proteinExistence type="inferred from homology"/>
<dbReference type="PANTHER" id="PTHR46061:SF3">
    <property type="entry name" value="THYROTROPIN-RELEASING HORMONE RECEPTOR"/>
    <property type="match status" value="1"/>
</dbReference>
<dbReference type="PROSITE" id="PS00237">
    <property type="entry name" value="G_PROTEIN_RECEP_F1_1"/>
    <property type="match status" value="1"/>
</dbReference>
<dbReference type="Pfam" id="PF00001">
    <property type="entry name" value="7tm_1"/>
    <property type="match status" value="1"/>
</dbReference>
<dbReference type="PROSITE" id="PS50262">
    <property type="entry name" value="G_PROTEIN_RECEP_F1_2"/>
    <property type="match status" value="1"/>
</dbReference>
<evidence type="ECO:0000256" key="7">
    <source>
        <dbReference type="ARBA" id="ARBA00032251"/>
    </source>
</evidence>
<evidence type="ECO:0000313" key="12">
    <source>
        <dbReference type="EMBL" id="CAH3027493.1"/>
    </source>
</evidence>
<feature type="transmembrane region" description="Helical" evidence="10">
    <location>
        <begin position="268"/>
        <end position="292"/>
    </location>
</feature>
<comment type="subcellular location">
    <subcellularLocation>
        <location evidence="2">Membrane</location>
    </subcellularLocation>
</comment>
<dbReference type="SUPFAM" id="SSF81321">
    <property type="entry name" value="Family A G protein-coupled receptor-like"/>
    <property type="match status" value="1"/>
</dbReference>
<keyword evidence="8" id="KW-0675">Receptor</keyword>
<dbReference type="Gene3D" id="1.20.1070.10">
    <property type="entry name" value="Rhodopsin 7-helix transmembrane proteins"/>
    <property type="match status" value="1"/>
</dbReference>
<evidence type="ECO:0000313" key="13">
    <source>
        <dbReference type="Proteomes" id="UP001159427"/>
    </source>
</evidence>
<dbReference type="InterPro" id="IPR017452">
    <property type="entry name" value="GPCR_Rhodpsn_7TM"/>
</dbReference>
<comment type="similarity">
    <text evidence="8">Belongs to the G-protein coupled receptor 1 family.</text>
</comment>
<dbReference type="CDD" id="cd00637">
    <property type="entry name" value="7tm_classA_rhodopsin-like"/>
    <property type="match status" value="1"/>
</dbReference>
<dbReference type="PANTHER" id="PTHR46061">
    <property type="entry name" value="THYROTROPIN-RELEASING HORMONE RECEPTOR"/>
    <property type="match status" value="1"/>
</dbReference>
<evidence type="ECO:0000256" key="8">
    <source>
        <dbReference type="RuleBase" id="RU000688"/>
    </source>
</evidence>
<accession>A0ABN8MEN4</accession>
<evidence type="ECO:0000256" key="4">
    <source>
        <dbReference type="ARBA" id="ARBA00022692"/>
    </source>
</evidence>
<evidence type="ECO:0000256" key="10">
    <source>
        <dbReference type="SAM" id="Phobius"/>
    </source>
</evidence>
<comment type="caution">
    <text evidence="12">The sequence shown here is derived from an EMBL/GenBank/DDBJ whole genome shotgun (WGS) entry which is preliminary data.</text>
</comment>
<dbReference type="InterPro" id="IPR000276">
    <property type="entry name" value="GPCR_Rhodpsn"/>
</dbReference>
<feature type="transmembrane region" description="Helical" evidence="10">
    <location>
        <begin position="76"/>
        <end position="102"/>
    </location>
</feature>
<organism evidence="12 13">
    <name type="scientific">Porites evermanni</name>
    <dbReference type="NCBI Taxonomy" id="104178"/>
    <lineage>
        <taxon>Eukaryota</taxon>
        <taxon>Metazoa</taxon>
        <taxon>Cnidaria</taxon>
        <taxon>Anthozoa</taxon>
        <taxon>Hexacorallia</taxon>
        <taxon>Scleractinia</taxon>
        <taxon>Fungiina</taxon>
        <taxon>Poritidae</taxon>
        <taxon>Porites</taxon>
    </lineage>
</organism>
<keyword evidence="4 8" id="KW-0812">Transmembrane</keyword>
<reference evidence="12 13" key="1">
    <citation type="submission" date="2022-05" db="EMBL/GenBank/DDBJ databases">
        <authorList>
            <consortium name="Genoscope - CEA"/>
            <person name="William W."/>
        </authorList>
    </citation>
    <scope>NUCLEOTIDE SEQUENCE [LARGE SCALE GENOMIC DNA]</scope>
</reference>
<feature type="domain" description="G-protein coupled receptors family 1 profile" evidence="11">
    <location>
        <begin position="56"/>
        <end position="323"/>
    </location>
</feature>
<feature type="transmembrane region" description="Helical" evidence="10">
    <location>
        <begin position="44"/>
        <end position="64"/>
    </location>
</feature>
<evidence type="ECO:0000256" key="5">
    <source>
        <dbReference type="ARBA" id="ARBA00022989"/>
    </source>
</evidence>
<feature type="compositionally biased region" description="Basic and acidic residues" evidence="9">
    <location>
        <begin position="414"/>
        <end position="431"/>
    </location>
</feature>
<dbReference type="Proteomes" id="UP001159427">
    <property type="component" value="Unassembled WGS sequence"/>
</dbReference>
<dbReference type="PRINTS" id="PR00237">
    <property type="entry name" value="GPCRRHODOPSN"/>
</dbReference>
<sequence length="483" mass="53609">MATQPTQTRIFTLPFADEVLRNFSSSTVNATDARENLNALMTALILQSVIIIVVFGNALVLAALASYRSWTSADILLFSLSLADFLDSALAVELITVVRYFLGQQMAKPMCDAFVALVYTFRMASSFTVTCIAVERSLLLQFPLRHHTLVTHSRIKKFVAGIWLFSIFSAFLPLIGVGNSGFKNGECFSQLYDLGKAYAIYIETYGAIMFLTVFASYFTIKVSGIKFIRRQTLMRGHGGARNQSTVYSCRGSVHSPGKTSGVRSVRKLAVMMGIVVIIYYISWLPFLLNNLFCLIADQQPSPKIVLLTTLFSFLHALANPLLYGWMSQRYRRGYIFVFKMVLSACGGHRPDRRTLGMSCRFSTGPNLTRQPSATDITVYNSRLSLQVVDHRPATTNGEKEDHSLNNNVVPSEPGKNKEKGDIPRNNNEEPCSHGNQEATTVEVENNLGVNNASLVSAEVIQLLDALLNRIEMTSNAQVEFAEL</sequence>
<comment type="function">
    <text evidence="1">Receptor for thyrotropin-releasing hormone (TRH). Upon ligand binding, this G-protein-coupled receptor triggers activation of the phosphatidylinositol (IP3)-calcium-protein kinase C (PKC) pathway.</text>
</comment>
<protein>
    <recommendedName>
        <fullName evidence="3">Thyrotropin-releasing hormone receptor</fullName>
    </recommendedName>
    <alternativeName>
        <fullName evidence="7">Thyroliberin receptor</fullName>
    </alternativeName>
</protein>
<keyword evidence="6 10" id="KW-0472">Membrane</keyword>
<keyword evidence="8" id="KW-0807">Transducer</keyword>
<dbReference type="InterPro" id="IPR002120">
    <property type="entry name" value="TRH_rcpt_1"/>
</dbReference>
<evidence type="ECO:0000256" key="3">
    <source>
        <dbReference type="ARBA" id="ARBA00018873"/>
    </source>
</evidence>
<gene>
    <name evidence="12" type="ORF">PEVE_00031690</name>
</gene>
<feature type="transmembrane region" description="Helical" evidence="10">
    <location>
        <begin position="155"/>
        <end position="178"/>
    </location>
</feature>
<keyword evidence="5 10" id="KW-1133">Transmembrane helix</keyword>
<keyword evidence="13" id="KW-1185">Reference proteome</keyword>
<evidence type="ECO:0000256" key="6">
    <source>
        <dbReference type="ARBA" id="ARBA00023136"/>
    </source>
</evidence>
<feature type="transmembrane region" description="Helical" evidence="10">
    <location>
        <begin position="304"/>
        <end position="325"/>
    </location>
</feature>
<name>A0ABN8MEN4_9CNID</name>
<evidence type="ECO:0000256" key="9">
    <source>
        <dbReference type="SAM" id="MobiDB-lite"/>
    </source>
</evidence>
<evidence type="ECO:0000256" key="2">
    <source>
        <dbReference type="ARBA" id="ARBA00004370"/>
    </source>
</evidence>
<evidence type="ECO:0000259" key="11">
    <source>
        <dbReference type="PROSITE" id="PS50262"/>
    </source>
</evidence>
<feature type="compositionally biased region" description="Basic and acidic residues" evidence="9">
    <location>
        <begin position="393"/>
        <end position="403"/>
    </location>
</feature>
<feature type="region of interest" description="Disordered" evidence="9">
    <location>
        <begin position="393"/>
        <end position="435"/>
    </location>
</feature>
<feature type="transmembrane region" description="Helical" evidence="10">
    <location>
        <begin position="198"/>
        <end position="220"/>
    </location>
</feature>